<evidence type="ECO:0000256" key="4">
    <source>
        <dbReference type="ARBA" id="ARBA00022679"/>
    </source>
</evidence>
<evidence type="ECO:0000256" key="15">
    <source>
        <dbReference type="ARBA" id="ARBA00083848"/>
    </source>
</evidence>
<dbReference type="InterPro" id="IPR002058">
    <property type="entry name" value="PAP_assoc"/>
</dbReference>
<dbReference type="FunFam" id="3.30.460.10:FF:000006">
    <property type="entry name" value="non-canonical poly(A) RNA polymerase PAPD5"/>
    <property type="match status" value="1"/>
</dbReference>
<dbReference type="GO" id="GO:0046872">
    <property type="term" value="F:metal ion binding"/>
    <property type="evidence" value="ECO:0007669"/>
    <property type="project" value="UniProtKB-KW"/>
</dbReference>
<evidence type="ECO:0000256" key="7">
    <source>
        <dbReference type="ARBA" id="ARBA00048830"/>
    </source>
</evidence>
<feature type="compositionally biased region" description="Low complexity" evidence="16">
    <location>
        <begin position="137"/>
        <end position="153"/>
    </location>
</feature>
<evidence type="ECO:0000256" key="16">
    <source>
        <dbReference type="SAM" id="MobiDB-lite"/>
    </source>
</evidence>
<dbReference type="FunFam" id="1.10.1410.10:FF:000003">
    <property type="entry name" value="non-canonical poly(A) RNA polymerase PAPD7"/>
    <property type="match status" value="1"/>
</dbReference>
<reference evidence="20" key="1">
    <citation type="submission" date="2025-08" db="UniProtKB">
        <authorList>
            <consortium name="RefSeq"/>
        </authorList>
    </citation>
    <scope>IDENTIFICATION</scope>
    <source>
        <tissue evidence="20">Brain</tissue>
    </source>
</reference>
<dbReference type="PANTHER" id="PTHR23092">
    <property type="entry name" value="POLY(A) RNA POLYMERASE"/>
    <property type="match status" value="1"/>
</dbReference>
<comment type="cofactor">
    <cofactor evidence="1">
        <name>Mn(2+)</name>
        <dbReference type="ChEBI" id="CHEBI:29035"/>
    </cofactor>
</comment>
<evidence type="ECO:0000256" key="8">
    <source>
        <dbReference type="ARBA" id="ARBA00054414"/>
    </source>
</evidence>
<evidence type="ECO:0000313" key="20">
    <source>
        <dbReference type="RefSeq" id="XP_018556923.1"/>
    </source>
</evidence>
<evidence type="ECO:0000256" key="13">
    <source>
        <dbReference type="ARBA" id="ARBA00080076"/>
    </source>
</evidence>
<comment type="subunit">
    <text evidence="9">Component of a nuclear TRAMP-like complex, an ATP-dependent exosome regulatory complex consisting of a helicase (MTREX), an oligadenylate polymerase (TENT4B or TENT4A), and a substrate specific RNA-binding factor (ZCCHC7 or ZCCHC8). Several TRAMP-like complexes exist with specific compositions and are associated with nuclear, or nucleolar RNA exosomes.</text>
</comment>
<dbReference type="GO" id="GO:0031499">
    <property type="term" value="C:TRAMP complex"/>
    <property type="evidence" value="ECO:0007669"/>
    <property type="project" value="TreeGrafter"/>
</dbReference>
<dbReference type="GO" id="GO:0060212">
    <property type="term" value="P:negative regulation of nuclear-transcribed mRNA poly(A) tail shortening"/>
    <property type="evidence" value="ECO:0007669"/>
    <property type="project" value="UniProtKB-ARBA"/>
</dbReference>
<evidence type="ECO:0000313" key="19">
    <source>
        <dbReference type="Proteomes" id="UP000694890"/>
    </source>
</evidence>
<keyword evidence="4" id="KW-0808">Transferase</keyword>
<accession>A0AAJ7VJC9</accession>
<feature type="region of interest" description="Disordered" evidence="16">
    <location>
        <begin position="596"/>
        <end position="676"/>
    </location>
</feature>
<evidence type="ECO:0000256" key="10">
    <source>
        <dbReference type="ARBA" id="ARBA00067213"/>
    </source>
</evidence>
<feature type="compositionally biased region" description="Low complexity" evidence="16">
    <location>
        <begin position="638"/>
        <end position="669"/>
    </location>
</feature>
<dbReference type="PANTHER" id="PTHR23092:SF24">
    <property type="entry name" value="TERMINAL NUCLEOTIDYLTRANSFERASE 4A"/>
    <property type="match status" value="1"/>
</dbReference>
<gene>
    <name evidence="20" type="primary">tent4a</name>
</gene>
<comment type="catalytic activity">
    <reaction evidence="7">
        <text>RNA(n) + ATP = RNA(n)-3'-adenine ribonucleotide + diphosphate</text>
        <dbReference type="Rhea" id="RHEA:11332"/>
        <dbReference type="Rhea" id="RHEA-COMP:14527"/>
        <dbReference type="Rhea" id="RHEA-COMP:17347"/>
        <dbReference type="ChEBI" id="CHEBI:30616"/>
        <dbReference type="ChEBI" id="CHEBI:33019"/>
        <dbReference type="ChEBI" id="CHEBI:140395"/>
        <dbReference type="ChEBI" id="CHEBI:173115"/>
        <dbReference type="EC" id="2.7.7.19"/>
    </reaction>
</comment>
<dbReference type="CDD" id="cd05402">
    <property type="entry name" value="NT_PAP_TUTase"/>
    <property type="match status" value="1"/>
</dbReference>
<evidence type="ECO:0000256" key="9">
    <source>
        <dbReference type="ARBA" id="ARBA00063831"/>
    </source>
</evidence>
<feature type="domain" description="Poly(A) RNA polymerase mitochondrial-like central palm" evidence="18">
    <location>
        <begin position="277"/>
        <end position="408"/>
    </location>
</feature>
<dbReference type="GO" id="GO:0070568">
    <property type="term" value="F:guanylyltransferase activity"/>
    <property type="evidence" value="ECO:0007669"/>
    <property type="project" value="UniProtKB-ARBA"/>
</dbReference>
<sequence>MDPRVAWIQPEQKGPANALWMHVWETSQGVRTLSAQQQLHNQNHNQCVNYAALDVLKNVATAVASSKSICSSNGNVTASRSNGSSHHSIMNGTTSINGTAISSLGMALSNGNVHNSFTTANTAEPGEGKILSPKTGSVSSSSQESGTDSPPSSCSLERTMGGNVTGNINKNVGGANLLFSLSDSMDNNVNLYHHHHHRHLQEHPAFNLQQICAKRHQVHPSIPVNHTHNHHPGRRKSDNKASTYGMNYLLSNCTNGNYASTWTPWKTRKYNPGVLGLHEEVMDFYNFMSPRPEEAAMRKEVVNRIEMIIKELWPTADVQIFGSFSTGLYLPTSDIDLVVFGKWERPPLQELEQALRKHNVAEPFSIKVLDKATVPIIKLTDQETEVKVDISFNVETGVKAASFIKDYVKKYPVLPYLIFVLKQFLLQRDLNEVFTGGISSYSLILMVISFLQLHPRIDARNPNENLGVLLIEFFELYGRHFNYLKTGIRIKNGGAYIPKEEIMKAMTNGYRPSMLCIEDPLLPGNDVGRGSYGAMHVKQVFDYAYTVLSHAVSPLARSYPNKDCESTLGRIIRLTQEVIDYREWIIKKWGGRDLARTDNRVSPTKEPVSEQEPGCVLGGGVGSEEQQRDSVSPHSADSPMSISSPQQHSSASSVSSLSGSDNDSDSTLPCPVPPPVLPPYPSFPPLGLALPPGLNMGTGKPGMGGHHLLMPPGSQARVSLPGGLAMHSIPGRQNGTKFNVKGFHNPPLVNNPVLANRGHTHTHTHTQYHRNTWRRRKRDSLPVSLSR</sequence>
<name>A0AAJ7VJC9_LATCA</name>
<dbReference type="Pfam" id="PF03828">
    <property type="entry name" value="PAP_assoc"/>
    <property type="match status" value="1"/>
</dbReference>
<protein>
    <recommendedName>
        <fullName evidence="10">Terminal nucleotidyltransferase 4A</fullName>
        <ecNumber evidence="3">2.7.7.19</ecNumber>
    </recommendedName>
    <alternativeName>
        <fullName evidence="13">DNA polymerase sigma</fullName>
    </alternativeName>
    <alternativeName>
        <fullName evidence="12">Non-canonical poly(A) RNA polymerase PAPD7</fullName>
    </alternativeName>
    <alternativeName>
        <fullName evidence="11">PAP-associated domain-containing protein 7</fullName>
    </alternativeName>
    <alternativeName>
        <fullName evidence="15">TRAMP-like complex polyadenylate polymerase</fullName>
    </alternativeName>
    <alternativeName>
        <fullName evidence="14">Terminal guanylyltransferase</fullName>
    </alternativeName>
</protein>
<comment type="similarity">
    <text evidence="2">Belongs to the DNA polymerase type-B-like family.</text>
</comment>
<evidence type="ECO:0000256" key="5">
    <source>
        <dbReference type="ARBA" id="ARBA00022723"/>
    </source>
</evidence>
<dbReference type="EC" id="2.7.7.19" evidence="3"/>
<proteinExistence type="inferred from homology"/>
<evidence type="ECO:0000256" key="11">
    <source>
        <dbReference type="ARBA" id="ARBA00076412"/>
    </source>
</evidence>
<evidence type="ECO:0000256" key="14">
    <source>
        <dbReference type="ARBA" id="ARBA00082009"/>
    </source>
</evidence>
<keyword evidence="5" id="KW-0479">Metal-binding</keyword>
<feature type="region of interest" description="Disordered" evidence="16">
    <location>
        <begin position="118"/>
        <end position="160"/>
    </location>
</feature>
<dbReference type="Gene3D" id="1.10.1410.10">
    <property type="match status" value="1"/>
</dbReference>
<evidence type="ECO:0000256" key="2">
    <source>
        <dbReference type="ARBA" id="ARBA00008593"/>
    </source>
</evidence>
<dbReference type="Gene3D" id="3.30.460.10">
    <property type="entry name" value="Beta Polymerase, domain 2"/>
    <property type="match status" value="1"/>
</dbReference>
<comment type="function">
    <text evidence="8">Terminal nucleotidyltransferase that catalyzes preferentially the transfer of ATP and GTP on RNA 3' poly(A) tail creating a heterogeneous 3' poly(A) tail leading to mRNAs stabilization by protecting mRNAs from active deadenylation. Also functions as a catalytic subunit of a TRAMP-like complex which has a poly(A) RNA polymerase activity and is involved in a post-transcriptional quality control mechanism. Polyadenylation with short oligo(A) tails is required for the degradative activity of the exosome on several of its nuclear RNA substrates. Has no terminal uridylyltransferase activity, and does not play a role in replication-dependent histone mRNA degradation via uridylation.</text>
</comment>
<dbReference type="GO" id="GO:0003729">
    <property type="term" value="F:mRNA binding"/>
    <property type="evidence" value="ECO:0007669"/>
    <property type="project" value="TreeGrafter"/>
</dbReference>
<dbReference type="GO" id="GO:0043634">
    <property type="term" value="P:polyadenylation-dependent ncRNA catabolic process"/>
    <property type="evidence" value="ECO:0007669"/>
    <property type="project" value="TreeGrafter"/>
</dbReference>
<dbReference type="RefSeq" id="XP_018556923.1">
    <property type="nucleotide sequence ID" value="XM_018701407.2"/>
</dbReference>
<dbReference type="SUPFAM" id="SSF81301">
    <property type="entry name" value="Nucleotidyltransferase"/>
    <property type="match status" value="1"/>
</dbReference>
<keyword evidence="6" id="KW-0460">Magnesium</keyword>
<dbReference type="AlphaFoldDB" id="A0AAJ7VJC9"/>
<dbReference type="GeneID" id="108900395"/>
<evidence type="ECO:0000259" key="18">
    <source>
        <dbReference type="Pfam" id="PF22600"/>
    </source>
</evidence>
<dbReference type="GO" id="GO:1990817">
    <property type="term" value="F:poly(A) RNA polymerase activity"/>
    <property type="evidence" value="ECO:0007669"/>
    <property type="project" value="UniProtKB-EC"/>
</dbReference>
<evidence type="ECO:0000256" key="3">
    <source>
        <dbReference type="ARBA" id="ARBA00012388"/>
    </source>
</evidence>
<evidence type="ECO:0000256" key="1">
    <source>
        <dbReference type="ARBA" id="ARBA00001936"/>
    </source>
</evidence>
<dbReference type="GO" id="GO:0031123">
    <property type="term" value="P:RNA 3'-end processing"/>
    <property type="evidence" value="ECO:0007669"/>
    <property type="project" value="TreeGrafter"/>
</dbReference>
<dbReference type="GO" id="GO:1905870">
    <property type="term" value="P:positive regulation of 3'-UTR-mediated mRNA stabilization"/>
    <property type="evidence" value="ECO:0007669"/>
    <property type="project" value="UniProtKB-ARBA"/>
</dbReference>
<dbReference type="CTD" id="11044"/>
<feature type="region of interest" description="Disordered" evidence="16">
    <location>
        <begin position="71"/>
        <end position="91"/>
    </location>
</feature>
<organism evidence="19 20">
    <name type="scientific">Lates calcarifer</name>
    <name type="common">Barramundi</name>
    <name type="synonym">Holocentrus calcarifer</name>
    <dbReference type="NCBI Taxonomy" id="8187"/>
    <lineage>
        <taxon>Eukaryota</taxon>
        <taxon>Metazoa</taxon>
        <taxon>Chordata</taxon>
        <taxon>Craniata</taxon>
        <taxon>Vertebrata</taxon>
        <taxon>Euteleostomi</taxon>
        <taxon>Actinopterygii</taxon>
        <taxon>Neopterygii</taxon>
        <taxon>Teleostei</taxon>
        <taxon>Neoteleostei</taxon>
        <taxon>Acanthomorphata</taxon>
        <taxon>Carangaria</taxon>
        <taxon>Carangaria incertae sedis</taxon>
        <taxon>Centropomidae</taxon>
        <taxon>Lates</taxon>
    </lineage>
</organism>
<dbReference type="InterPro" id="IPR043519">
    <property type="entry name" value="NT_sf"/>
</dbReference>
<dbReference type="InterPro" id="IPR054708">
    <property type="entry name" value="MTPAP-like_central"/>
</dbReference>
<feature type="domain" description="PAP-associated" evidence="17">
    <location>
        <begin position="465"/>
        <end position="524"/>
    </location>
</feature>
<dbReference type="GO" id="GO:0005730">
    <property type="term" value="C:nucleolus"/>
    <property type="evidence" value="ECO:0007669"/>
    <property type="project" value="TreeGrafter"/>
</dbReference>
<dbReference type="Pfam" id="PF22600">
    <property type="entry name" value="MTPAP-like_central"/>
    <property type="match status" value="1"/>
</dbReference>
<evidence type="ECO:0000259" key="17">
    <source>
        <dbReference type="Pfam" id="PF03828"/>
    </source>
</evidence>
<dbReference type="Proteomes" id="UP000694890">
    <property type="component" value="Linkage group LG3"/>
</dbReference>
<dbReference type="SUPFAM" id="SSF81631">
    <property type="entry name" value="PAP/OAS1 substrate-binding domain"/>
    <property type="match status" value="1"/>
</dbReference>
<evidence type="ECO:0000256" key="6">
    <source>
        <dbReference type="ARBA" id="ARBA00022842"/>
    </source>
</evidence>
<evidence type="ECO:0000256" key="12">
    <source>
        <dbReference type="ARBA" id="ARBA00076531"/>
    </source>
</evidence>
<dbReference type="InterPro" id="IPR045862">
    <property type="entry name" value="Trf4-like"/>
</dbReference>